<evidence type="ECO:0000313" key="3">
    <source>
        <dbReference type="EMBL" id="BBL06770.1"/>
    </source>
</evidence>
<feature type="domain" description="4'-phosphopantetheinyl transferase" evidence="2">
    <location>
        <begin position="91"/>
        <end position="152"/>
    </location>
</feature>
<protein>
    <recommendedName>
        <fullName evidence="2">4'-phosphopantetheinyl transferase domain-containing protein</fullName>
    </recommendedName>
</protein>
<reference evidence="4" key="1">
    <citation type="submission" date="2019-06" db="EMBL/GenBank/DDBJ databases">
        <title>Alistipes onderdonkii subsp. vulgaris subsp. nov., Alistipes dispar sp. nov. and Alistipes communis sp. nov., isolated from human faeces, and creation of Alistipes onderdonkii subsp. onderdonkii subsp. nov.</title>
        <authorList>
            <person name="Sakamoto M."/>
            <person name="Ikeyama N."/>
            <person name="Ogata Y."/>
            <person name="Suda W."/>
            <person name="Iino T."/>
            <person name="Hattori M."/>
            <person name="Ohkuma M."/>
        </authorList>
    </citation>
    <scope>NUCLEOTIDE SEQUENCE [LARGE SCALE GENOMIC DNA]</scope>
    <source>
        <strain evidence="4">5CPEGH6</strain>
    </source>
</reference>
<organism evidence="3 4">
    <name type="scientific">Alistipes dispar</name>
    <dbReference type="NCBI Taxonomy" id="2585119"/>
    <lineage>
        <taxon>Bacteria</taxon>
        <taxon>Pseudomonadati</taxon>
        <taxon>Bacteroidota</taxon>
        <taxon>Bacteroidia</taxon>
        <taxon>Bacteroidales</taxon>
        <taxon>Rikenellaceae</taxon>
        <taxon>Alistipes</taxon>
    </lineage>
</organism>
<dbReference type="InterPro" id="IPR037143">
    <property type="entry name" value="4-PPantetheinyl_Trfase_dom_sf"/>
</dbReference>
<proteinExistence type="predicted"/>
<dbReference type="KEGG" id="ada:A5CPEGH6_14080"/>
<dbReference type="GO" id="GO:0000287">
    <property type="term" value="F:magnesium ion binding"/>
    <property type="evidence" value="ECO:0007669"/>
    <property type="project" value="InterPro"/>
</dbReference>
<accession>A0A4Y1X0V1</accession>
<keyword evidence="1" id="KW-0808">Transferase</keyword>
<keyword evidence="4" id="KW-1185">Reference proteome</keyword>
<dbReference type="GeneID" id="98673385"/>
<dbReference type="EMBL" id="AP019736">
    <property type="protein sequence ID" value="BBL06770.1"/>
    <property type="molecule type" value="Genomic_DNA"/>
</dbReference>
<dbReference type="InterPro" id="IPR008278">
    <property type="entry name" value="4-PPantetheinyl_Trfase_dom"/>
</dbReference>
<dbReference type="AlphaFoldDB" id="A0A4Y1X0V1"/>
<sequence>MKRLLTLAPMTEAEAAPWVTGEELATAAGFGSAVRRAEFLTWRAAVRRELGRDVRIAYDANGAPCLPGRAERISVSHCPGRVAVVLSEGPCAVDIESETRNFGRVIARYMTPCERRLSESALWPAVAWCAKEALYKYAGRRELDLLRDLRLLEADLGEGFDPLPGVSSGVGVTAASAGTGVPGEEPVGTADGAAGKVTGSVCGGAPVTLSVLRAAGYLLVFRY</sequence>
<dbReference type="SUPFAM" id="SSF56214">
    <property type="entry name" value="4'-phosphopantetheinyl transferase"/>
    <property type="match status" value="2"/>
</dbReference>
<gene>
    <name evidence="3" type="ORF">A5CPEGH6_14080</name>
</gene>
<dbReference type="Gene3D" id="3.90.470.20">
    <property type="entry name" value="4'-phosphopantetheinyl transferase domain"/>
    <property type="match status" value="1"/>
</dbReference>
<dbReference type="RefSeq" id="WP_141428583.1">
    <property type="nucleotide sequence ID" value="NZ_AP019736.1"/>
</dbReference>
<evidence type="ECO:0000259" key="2">
    <source>
        <dbReference type="Pfam" id="PF01648"/>
    </source>
</evidence>
<evidence type="ECO:0000313" key="4">
    <source>
        <dbReference type="Proteomes" id="UP000319374"/>
    </source>
</evidence>
<dbReference type="Pfam" id="PF01648">
    <property type="entry name" value="ACPS"/>
    <property type="match status" value="1"/>
</dbReference>
<dbReference type="Proteomes" id="UP000319374">
    <property type="component" value="Chromosome"/>
</dbReference>
<name>A0A4Y1X0V1_9BACT</name>
<evidence type="ECO:0000256" key="1">
    <source>
        <dbReference type="ARBA" id="ARBA00022679"/>
    </source>
</evidence>
<dbReference type="GO" id="GO:0008897">
    <property type="term" value="F:holo-[acyl-carrier-protein] synthase activity"/>
    <property type="evidence" value="ECO:0007669"/>
    <property type="project" value="InterPro"/>
</dbReference>
<dbReference type="OrthoDB" id="1190494at2"/>